<sequence length="260" mass="28562">MSLGACGGGPSEEDVRRSQAEYDLGVGLMQEQNVAGAFQHLREAIRLDPDNAEAHLVLGTLLMLRGDHPEAERELREALRANGALGGAGLPSLTPEAHNTLGVLYLNTQRYEDAVRELRIATGDELNRTPHLAWGNLGWAYLELGNLSEAELALSEAVRREPRYCAGWFFLARVHSSRGAAASETDAEAHFRAADDALTHALEVDLEECRRLQDAWRLRGETRARLGRSDEAVADFERCVELDRETESGRACSGFLEASP</sequence>
<dbReference type="InterPro" id="IPR019734">
    <property type="entry name" value="TPR_rpt"/>
</dbReference>
<dbReference type="Pfam" id="PF13432">
    <property type="entry name" value="TPR_16"/>
    <property type="match status" value="1"/>
</dbReference>
<dbReference type="PANTHER" id="PTHR44858">
    <property type="entry name" value="TETRATRICOPEPTIDE REPEAT PROTEIN 6"/>
    <property type="match status" value="1"/>
</dbReference>
<dbReference type="InterPro" id="IPR011990">
    <property type="entry name" value="TPR-like_helical_dom_sf"/>
</dbReference>
<dbReference type="EMBL" id="CP011125">
    <property type="protein sequence ID" value="AKF08575.1"/>
    <property type="molecule type" value="Genomic_DNA"/>
</dbReference>
<dbReference type="InterPro" id="IPR050498">
    <property type="entry name" value="Ycf3"/>
</dbReference>
<reference evidence="4 5" key="1">
    <citation type="submission" date="2015-03" db="EMBL/GenBank/DDBJ databases">
        <title>Genome assembly of Sandaracinus amylolyticus DSM 53668.</title>
        <authorList>
            <person name="Sharma G."/>
            <person name="Subramanian S."/>
        </authorList>
    </citation>
    <scope>NUCLEOTIDE SEQUENCE [LARGE SCALE GENOMIC DNA]</scope>
    <source>
        <strain evidence="4 5">DSM 53668</strain>
    </source>
</reference>
<evidence type="ECO:0000256" key="3">
    <source>
        <dbReference type="PROSITE-ProRule" id="PRU00339"/>
    </source>
</evidence>
<feature type="repeat" description="TPR" evidence="3">
    <location>
        <begin position="18"/>
        <end position="51"/>
    </location>
</feature>
<dbReference type="SUPFAM" id="SSF48452">
    <property type="entry name" value="TPR-like"/>
    <property type="match status" value="1"/>
</dbReference>
<dbReference type="AlphaFoldDB" id="A0A0F6W6B4"/>
<dbReference type="Gene3D" id="1.25.40.10">
    <property type="entry name" value="Tetratricopeptide repeat domain"/>
    <property type="match status" value="2"/>
</dbReference>
<dbReference type="KEGG" id="samy:DB32_005724"/>
<keyword evidence="2 3" id="KW-0802">TPR repeat</keyword>
<name>A0A0F6W6B4_9BACT</name>
<accession>A0A0F6W6B4</accession>
<feature type="repeat" description="TPR" evidence="3">
    <location>
        <begin position="131"/>
        <end position="164"/>
    </location>
</feature>
<evidence type="ECO:0000313" key="4">
    <source>
        <dbReference type="EMBL" id="AKF08575.1"/>
    </source>
</evidence>
<dbReference type="Pfam" id="PF13181">
    <property type="entry name" value="TPR_8"/>
    <property type="match status" value="1"/>
</dbReference>
<feature type="repeat" description="TPR" evidence="3">
    <location>
        <begin position="213"/>
        <end position="246"/>
    </location>
</feature>
<dbReference type="PANTHER" id="PTHR44858:SF1">
    <property type="entry name" value="UDP-N-ACETYLGLUCOSAMINE--PEPTIDE N-ACETYLGLUCOSAMINYLTRANSFERASE SPINDLY-RELATED"/>
    <property type="match status" value="1"/>
</dbReference>
<dbReference type="Proteomes" id="UP000034883">
    <property type="component" value="Chromosome"/>
</dbReference>
<protein>
    <submittedName>
        <fullName evidence="4">TPR domain protein, putative component of TonB system</fullName>
    </submittedName>
</protein>
<keyword evidence="5" id="KW-1185">Reference proteome</keyword>
<dbReference type="STRING" id="927083.DB32_005724"/>
<evidence type="ECO:0000313" key="5">
    <source>
        <dbReference type="Proteomes" id="UP000034883"/>
    </source>
</evidence>
<dbReference type="SMART" id="SM00028">
    <property type="entry name" value="TPR"/>
    <property type="match status" value="5"/>
</dbReference>
<evidence type="ECO:0000256" key="2">
    <source>
        <dbReference type="ARBA" id="ARBA00022803"/>
    </source>
</evidence>
<organism evidence="4 5">
    <name type="scientific">Sandaracinus amylolyticus</name>
    <dbReference type="NCBI Taxonomy" id="927083"/>
    <lineage>
        <taxon>Bacteria</taxon>
        <taxon>Pseudomonadati</taxon>
        <taxon>Myxococcota</taxon>
        <taxon>Polyangia</taxon>
        <taxon>Polyangiales</taxon>
        <taxon>Sandaracinaceae</taxon>
        <taxon>Sandaracinus</taxon>
    </lineage>
</organism>
<dbReference type="Pfam" id="PF14559">
    <property type="entry name" value="TPR_19"/>
    <property type="match status" value="1"/>
</dbReference>
<dbReference type="PROSITE" id="PS50005">
    <property type="entry name" value="TPR"/>
    <property type="match status" value="3"/>
</dbReference>
<gene>
    <name evidence="4" type="ORF">DB32_005724</name>
</gene>
<keyword evidence="1" id="KW-0677">Repeat</keyword>
<evidence type="ECO:0000256" key="1">
    <source>
        <dbReference type="ARBA" id="ARBA00022737"/>
    </source>
</evidence>
<proteinExistence type="predicted"/>